<sequence length="136" mass="14930">MPASANEMIQTSTQRSPRGAPVSWPFSRGRPPYPRGHPCCLETLTLSPGPSHPGRSLPPQFHEHLGVTMERKRSCPGGRGRGALRAGLQERDNPLALAPGHLTRPRGWEPGPGTRLGTAAEQETGPHKERVPWKWR</sequence>
<organism evidence="1 2">
    <name type="scientific">Rangifer tarandus platyrhynchus</name>
    <name type="common">Svalbard reindeer</name>
    <dbReference type="NCBI Taxonomy" id="3082113"/>
    <lineage>
        <taxon>Eukaryota</taxon>
        <taxon>Metazoa</taxon>
        <taxon>Chordata</taxon>
        <taxon>Craniata</taxon>
        <taxon>Vertebrata</taxon>
        <taxon>Euteleostomi</taxon>
        <taxon>Mammalia</taxon>
        <taxon>Eutheria</taxon>
        <taxon>Laurasiatheria</taxon>
        <taxon>Artiodactyla</taxon>
        <taxon>Ruminantia</taxon>
        <taxon>Pecora</taxon>
        <taxon>Cervidae</taxon>
        <taxon>Odocoileinae</taxon>
        <taxon>Rangifer</taxon>
    </lineage>
</organism>
<dbReference type="Proteomes" id="UP001162501">
    <property type="component" value="Chromosome 17"/>
</dbReference>
<accession>A0ACB0E8W1</accession>
<evidence type="ECO:0000313" key="2">
    <source>
        <dbReference type="Proteomes" id="UP001162501"/>
    </source>
</evidence>
<evidence type="ECO:0000313" key="1">
    <source>
        <dbReference type="EMBL" id="CAI9696849.1"/>
    </source>
</evidence>
<gene>
    <name evidence="1" type="ORF">MRATA1EN3_LOCUS8062</name>
</gene>
<protein>
    <submittedName>
        <fullName evidence="1">Uncharacterized protein</fullName>
    </submittedName>
</protein>
<reference evidence="1" key="1">
    <citation type="submission" date="2023-05" db="EMBL/GenBank/DDBJ databases">
        <authorList>
            <consortium name="ELIXIR-Norway"/>
        </authorList>
    </citation>
    <scope>NUCLEOTIDE SEQUENCE</scope>
</reference>
<dbReference type="EMBL" id="OX596101">
    <property type="protein sequence ID" value="CAI9696849.1"/>
    <property type="molecule type" value="Genomic_DNA"/>
</dbReference>
<proteinExistence type="predicted"/>
<name>A0ACB0E8W1_RANTA</name>